<keyword evidence="3" id="KW-0732">Signal</keyword>
<evidence type="ECO:0000256" key="3">
    <source>
        <dbReference type="SAM" id="SignalP"/>
    </source>
</evidence>
<feature type="compositionally biased region" description="Basic and acidic residues" evidence="2">
    <location>
        <begin position="243"/>
        <end position="256"/>
    </location>
</feature>
<protein>
    <submittedName>
        <fullName evidence="4">Uncharacterized protein</fullName>
    </submittedName>
</protein>
<keyword evidence="5" id="KW-1185">Reference proteome</keyword>
<gene>
    <name evidence="4" type="ORF">DAPPUDRAFT_324254</name>
</gene>
<reference evidence="4 5" key="1">
    <citation type="journal article" date="2011" name="Science">
        <title>The ecoresponsive genome of Daphnia pulex.</title>
        <authorList>
            <person name="Colbourne J.K."/>
            <person name="Pfrender M.E."/>
            <person name="Gilbert D."/>
            <person name="Thomas W.K."/>
            <person name="Tucker A."/>
            <person name="Oakley T.H."/>
            <person name="Tokishita S."/>
            <person name="Aerts A."/>
            <person name="Arnold G.J."/>
            <person name="Basu M.K."/>
            <person name="Bauer D.J."/>
            <person name="Caceres C.E."/>
            <person name="Carmel L."/>
            <person name="Casola C."/>
            <person name="Choi J.H."/>
            <person name="Detter J.C."/>
            <person name="Dong Q."/>
            <person name="Dusheyko S."/>
            <person name="Eads B.D."/>
            <person name="Frohlich T."/>
            <person name="Geiler-Samerotte K.A."/>
            <person name="Gerlach D."/>
            <person name="Hatcher P."/>
            <person name="Jogdeo S."/>
            <person name="Krijgsveld J."/>
            <person name="Kriventseva E.V."/>
            <person name="Kultz D."/>
            <person name="Laforsch C."/>
            <person name="Lindquist E."/>
            <person name="Lopez J."/>
            <person name="Manak J.R."/>
            <person name="Muller J."/>
            <person name="Pangilinan J."/>
            <person name="Patwardhan R.P."/>
            <person name="Pitluck S."/>
            <person name="Pritham E.J."/>
            <person name="Rechtsteiner A."/>
            <person name="Rho M."/>
            <person name="Rogozin I.B."/>
            <person name="Sakarya O."/>
            <person name="Salamov A."/>
            <person name="Schaack S."/>
            <person name="Shapiro H."/>
            <person name="Shiga Y."/>
            <person name="Skalitzky C."/>
            <person name="Smith Z."/>
            <person name="Souvorov A."/>
            <person name="Sung W."/>
            <person name="Tang Z."/>
            <person name="Tsuchiya D."/>
            <person name="Tu H."/>
            <person name="Vos H."/>
            <person name="Wang M."/>
            <person name="Wolf Y.I."/>
            <person name="Yamagata H."/>
            <person name="Yamada T."/>
            <person name="Ye Y."/>
            <person name="Shaw J.R."/>
            <person name="Andrews J."/>
            <person name="Crease T.J."/>
            <person name="Tang H."/>
            <person name="Lucas S.M."/>
            <person name="Robertson H.M."/>
            <person name="Bork P."/>
            <person name="Koonin E.V."/>
            <person name="Zdobnov E.M."/>
            <person name="Grigoriev I.V."/>
            <person name="Lynch M."/>
            <person name="Boore J.L."/>
        </authorList>
    </citation>
    <scope>NUCLEOTIDE SEQUENCE [LARGE SCALE GENOMIC DNA]</scope>
</reference>
<feature type="coiled-coil region" evidence="1">
    <location>
        <begin position="98"/>
        <end position="223"/>
    </location>
</feature>
<dbReference type="Proteomes" id="UP000000305">
    <property type="component" value="Unassembled WGS sequence"/>
</dbReference>
<dbReference type="AlphaFoldDB" id="E9H149"/>
<feature type="region of interest" description="Disordered" evidence="2">
    <location>
        <begin position="26"/>
        <end position="56"/>
    </location>
</feature>
<dbReference type="KEGG" id="dpx:DAPPUDRAFT_324254"/>
<feature type="coiled-coil region" evidence="1">
    <location>
        <begin position="282"/>
        <end position="362"/>
    </location>
</feature>
<feature type="chain" id="PRO_5003240725" evidence="3">
    <location>
        <begin position="26"/>
        <end position="636"/>
    </location>
</feature>
<dbReference type="FunCoup" id="E9H149">
    <property type="interactions" value="25"/>
</dbReference>
<name>E9H149_DAPPU</name>
<keyword evidence="1" id="KW-0175">Coiled coil</keyword>
<feature type="compositionally biased region" description="Polar residues" evidence="2">
    <location>
        <begin position="39"/>
        <end position="53"/>
    </location>
</feature>
<evidence type="ECO:0000313" key="5">
    <source>
        <dbReference type="Proteomes" id="UP000000305"/>
    </source>
</evidence>
<feature type="coiled-coil region" evidence="1">
    <location>
        <begin position="401"/>
        <end position="543"/>
    </location>
</feature>
<evidence type="ECO:0000256" key="2">
    <source>
        <dbReference type="SAM" id="MobiDB-lite"/>
    </source>
</evidence>
<feature type="region of interest" description="Disordered" evidence="2">
    <location>
        <begin position="548"/>
        <end position="572"/>
    </location>
</feature>
<evidence type="ECO:0000313" key="4">
    <source>
        <dbReference type="EMBL" id="EFX74571.1"/>
    </source>
</evidence>
<feature type="signal peptide" evidence="3">
    <location>
        <begin position="1"/>
        <end position="25"/>
    </location>
</feature>
<feature type="region of interest" description="Disordered" evidence="2">
    <location>
        <begin position="235"/>
        <end position="257"/>
    </location>
</feature>
<accession>E9H149</accession>
<sequence length="636" mass="72725">MTLLVFVCATIFAWVWFLLVKNSESDTTTETRPEPNPKSCHNQVPTTNVQEATGRTHITPLPVMWKPEQASAVLPDSTESMDKNTEKSPVDHFPATTTRMTEEYVKNLENDNQNLKNEIGVCHDRFQNVSAMLHGVDEIVEEKERLQDEVKYLKETVAKYESDSRNQEKLDSDELTQLRDENSKLKTNLEQSDRTVSLQSDEMKNLMDTTNDLNNKLKETLLQYDELMGIDVASEVAEDESDSEKIQPQDGEKPDDNNELIKQLVDENSNLKTNLETSACMMSFQSEEIKNLTARTNELNNKLQRKALKNDELILKLATSRDRALTITDTFHEIESKLEKEINELKDQLNRKQKILEEKEVILNSTLQAKKVADEKVEEMHKSQLELKLAHQKNLVLTSLNDQLENELTDSKRTTEVIQAEFRRISEEKAAAFVFVEKVNKLAEESAQLADERQVANEKETENKELISRNSDLESDKSLLELNNDNLKKEAEDCREELERLKQENQKLLDTQEETLSSVQKSTKLAKEQVEALSEALAAMQEATKHTQNAAKATKTERESLKSGATKTKGEDKEKGSWIKKFITKRKAREYEDGYANLLETTGLQMVERAKILQDHANNIKAEGKLLKKKAKTLPK</sequence>
<dbReference type="InParanoid" id="E9H149"/>
<organism evidence="4 5">
    <name type="scientific">Daphnia pulex</name>
    <name type="common">Water flea</name>
    <dbReference type="NCBI Taxonomy" id="6669"/>
    <lineage>
        <taxon>Eukaryota</taxon>
        <taxon>Metazoa</taxon>
        <taxon>Ecdysozoa</taxon>
        <taxon>Arthropoda</taxon>
        <taxon>Crustacea</taxon>
        <taxon>Branchiopoda</taxon>
        <taxon>Diplostraca</taxon>
        <taxon>Cladocera</taxon>
        <taxon>Anomopoda</taxon>
        <taxon>Daphniidae</taxon>
        <taxon>Daphnia</taxon>
    </lineage>
</organism>
<proteinExistence type="predicted"/>
<dbReference type="OMA" id="TQQYNRD"/>
<dbReference type="HOGENOM" id="CLU_012779_0_0_1"/>
<dbReference type="STRING" id="6669.E9H149"/>
<dbReference type="EMBL" id="GL732582">
    <property type="protein sequence ID" value="EFX74571.1"/>
    <property type="molecule type" value="Genomic_DNA"/>
</dbReference>
<evidence type="ECO:0000256" key="1">
    <source>
        <dbReference type="SAM" id="Coils"/>
    </source>
</evidence>